<gene>
    <name evidence="3" type="ORF">EJ04DRAFT_580981</name>
</gene>
<feature type="compositionally biased region" description="Low complexity" evidence="2">
    <location>
        <begin position="129"/>
        <end position="143"/>
    </location>
</feature>
<keyword evidence="4" id="KW-1185">Reference proteome</keyword>
<feature type="region of interest" description="Disordered" evidence="2">
    <location>
        <begin position="155"/>
        <end position="186"/>
    </location>
</feature>
<feature type="region of interest" description="Disordered" evidence="2">
    <location>
        <begin position="235"/>
        <end position="277"/>
    </location>
</feature>
<feature type="region of interest" description="Disordered" evidence="2">
    <location>
        <begin position="718"/>
        <end position="787"/>
    </location>
</feature>
<feature type="region of interest" description="Disordered" evidence="2">
    <location>
        <begin position="126"/>
        <end position="145"/>
    </location>
</feature>
<dbReference type="PANTHER" id="PTHR48125:SF12">
    <property type="entry name" value="AT HOOK TRANSCRIPTION FACTOR FAMILY-RELATED"/>
    <property type="match status" value="1"/>
</dbReference>
<reference evidence="3" key="1">
    <citation type="journal article" date="2020" name="Stud. Mycol.">
        <title>101 Dothideomycetes genomes: a test case for predicting lifestyles and emergence of pathogens.</title>
        <authorList>
            <person name="Haridas S."/>
            <person name="Albert R."/>
            <person name="Binder M."/>
            <person name="Bloem J."/>
            <person name="Labutti K."/>
            <person name="Salamov A."/>
            <person name="Andreopoulos B."/>
            <person name="Baker S."/>
            <person name="Barry K."/>
            <person name="Bills G."/>
            <person name="Bluhm B."/>
            <person name="Cannon C."/>
            <person name="Castanera R."/>
            <person name="Culley D."/>
            <person name="Daum C."/>
            <person name="Ezra D."/>
            <person name="Gonzalez J."/>
            <person name="Henrissat B."/>
            <person name="Kuo A."/>
            <person name="Liang C."/>
            <person name="Lipzen A."/>
            <person name="Lutzoni F."/>
            <person name="Magnuson J."/>
            <person name="Mondo S."/>
            <person name="Nolan M."/>
            <person name="Ohm R."/>
            <person name="Pangilinan J."/>
            <person name="Park H.-J."/>
            <person name="Ramirez L."/>
            <person name="Alfaro M."/>
            <person name="Sun H."/>
            <person name="Tritt A."/>
            <person name="Yoshinaga Y."/>
            <person name="Zwiers L.-H."/>
            <person name="Turgeon B."/>
            <person name="Goodwin S."/>
            <person name="Spatafora J."/>
            <person name="Crous P."/>
            <person name="Grigoriev I."/>
        </authorList>
    </citation>
    <scope>NUCLEOTIDE SEQUENCE</scope>
    <source>
        <strain evidence="3">CBS 125425</strain>
    </source>
</reference>
<evidence type="ECO:0000313" key="4">
    <source>
        <dbReference type="Proteomes" id="UP000799444"/>
    </source>
</evidence>
<sequence length="787" mass="85015">MITLRCGFLLPDSVSAANLGSIVLHHPSLEESRTILIPNRDTPAARREAYKVRELQKLVAKLIKARAKDREEAEKKRQEDRNYLDAELASLRDRLSARKPFAAPKFRHDFIERLRARIHVANNIEEPRASPAAEPEEPVAAQEQVTAREPIIAQEQVTAQEPAIAPDSRPAPFDSDMSDAPPVTEAEGPVVATNAHLARDDGEMGEVPAATEAQENTEMGEALPAAVVEEAVDPVGPVNAQPAPNDREMPEAPVEANAEEQAIAPSAQPARDDTEMVEALPEAAGQKTGVTVSAQPAQNRGMPEAPVEANAEEQVIAPSAQLSRDDSEMVEALPAVAGQETDVTVSAQPAQAQDAIPPESNRVQKPFRLTTILEEIGTGAASEAPAPPHPLPPRAAAPISSFLPPQPPQAQRGAVGSSPTTSPPRQEPHTHGEGTGASREGLQPPQPPVLQLSTHSIGDVEIPVLTVYETCTEYIEAVNRIHKLNSLYRERVKHVAGSNPFLLAVDQYHQLLAFECGRAGHFLKLQVVQHQLPHVVKMLDDCIGNVEDPVLYDDSKWRGMVNGWKQQLHFRELNYVPTMADADALAAVHIFENTRQAIMAGVWQTLVTTNFKMWGSGCSRSWDELKDMASHWEGVIVRCGIKTGRRSLWKRREADVLKALATPQGFMKSLRDAVAADNKADEDVAAAARNQILAAAFSDQVGVIAGGSGPAIDFAGQASRASRNPSDLALAPVPTTPSRPAPSRTTAGSLSHSKRREPAGGFESTEQDEKPTKPRKVAAMRGRKAPE</sequence>
<dbReference type="EMBL" id="ML996261">
    <property type="protein sequence ID" value="KAF2728936.1"/>
    <property type="molecule type" value="Genomic_DNA"/>
</dbReference>
<feature type="coiled-coil region" evidence="1">
    <location>
        <begin position="52"/>
        <end position="79"/>
    </location>
</feature>
<evidence type="ECO:0000313" key="3">
    <source>
        <dbReference type="EMBL" id="KAF2728936.1"/>
    </source>
</evidence>
<evidence type="ECO:0000256" key="1">
    <source>
        <dbReference type="SAM" id="Coils"/>
    </source>
</evidence>
<protein>
    <submittedName>
        <fullName evidence="3">Uncharacterized protein</fullName>
    </submittedName>
</protein>
<evidence type="ECO:0000256" key="2">
    <source>
        <dbReference type="SAM" id="MobiDB-lite"/>
    </source>
</evidence>
<proteinExistence type="predicted"/>
<comment type="caution">
    <text evidence="3">The sequence shown here is derived from an EMBL/GenBank/DDBJ whole genome shotgun (WGS) entry which is preliminary data.</text>
</comment>
<dbReference type="PANTHER" id="PTHR48125">
    <property type="entry name" value="LP07818P1"/>
    <property type="match status" value="1"/>
</dbReference>
<organism evidence="3 4">
    <name type="scientific">Polyplosphaeria fusca</name>
    <dbReference type="NCBI Taxonomy" id="682080"/>
    <lineage>
        <taxon>Eukaryota</taxon>
        <taxon>Fungi</taxon>
        <taxon>Dikarya</taxon>
        <taxon>Ascomycota</taxon>
        <taxon>Pezizomycotina</taxon>
        <taxon>Dothideomycetes</taxon>
        <taxon>Pleosporomycetidae</taxon>
        <taxon>Pleosporales</taxon>
        <taxon>Tetraplosphaeriaceae</taxon>
        <taxon>Polyplosphaeria</taxon>
    </lineage>
</organism>
<accession>A0A9P4QQ97</accession>
<feature type="compositionally biased region" description="Basic residues" evidence="2">
    <location>
        <begin position="773"/>
        <end position="787"/>
    </location>
</feature>
<feature type="compositionally biased region" description="Pro residues" evidence="2">
    <location>
        <begin position="385"/>
        <end position="395"/>
    </location>
</feature>
<dbReference type="Proteomes" id="UP000799444">
    <property type="component" value="Unassembled WGS sequence"/>
</dbReference>
<feature type="region of interest" description="Disordered" evidence="2">
    <location>
        <begin position="380"/>
        <end position="452"/>
    </location>
</feature>
<keyword evidence="1" id="KW-0175">Coiled coil</keyword>
<dbReference type="AlphaFoldDB" id="A0A9P4QQ97"/>
<name>A0A9P4QQ97_9PLEO</name>